<gene>
    <name evidence="2" type="ORF">DFP86_101242</name>
</gene>
<proteinExistence type="predicted"/>
<evidence type="ECO:0000259" key="1">
    <source>
        <dbReference type="Pfam" id="PF11575"/>
    </source>
</evidence>
<dbReference type="NCBIfam" id="TIGR03950">
    <property type="entry name" value="sidero_Fe_reduc"/>
    <property type="match status" value="1"/>
</dbReference>
<dbReference type="OrthoDB" id="7942745at2"/>
<dbReference type="Proteomes" id="UP000295611">
    <property type="component" value="Unassembled WGS sequence"/>
</dbReference>
<protein>
    <submittedName>
        <fullName evidence="2">Siderophore ferric iron reductase</fullName>
    </submittedName>
</protein>
<organism evidence="2 3">
    <name type="scientific">Paludibacterium purpuratum</name>
    <dbReference type="NCBI Taxonomy" id="1144873"/>
    <lineage>
        <taxon>Bacteria</taxon>
        <taxon>Pseudomonadati</taxon>
        <taxon>Pseudomonadota</taxon>
        <taxon>Betaproteobacteria</taxon>
        <taxon>Neisseriales</taxon>
        <taxon>Chromobacteriaceae</taxon>
        <taxon>Paludibacterium</taxon>
    </lineage>
</organism>
<dbReference type="InterPro" id="IPR023998">
    <property type="entry name" value="FCR-like"/>
</dbReference>
<dbReference type="GO" id="GO:0051537">
    <property type="term" value="F:2 iron, 2 sulfur cluster binding"/>
    <property type="evidence" value="ECO:0007669"/>
    <property type="project" value="InterPro"/>
</dbReference>
<dbReference type="Pfam" id="PF11575">
    <property type="entry name" value="FhuF_C"/>
    <property type="match status" value="1"/>
</dbReference>
<dbReference type="InterPro" id="IPR024726">
    <property type="entry name" value="FhuF_C"/>
</dbReference>
<keyword evidence="3" id="KW-1185">Reference proteome</keyword>
<evidence type="ECO:0000313" key="2">
    <source>
        <dbReference type="EMBL" id="TDR82852.1"/>
    </source>
</evidence>
<name>A0A4R7BF03_9NEIS</name>
<feature type="domain" description="Ferric siderophore reductase C-terminal" evidence="1">
    <location>
        <begin position="209"/>
        <end position="229"/>
    </location>
</feature>
<dbReference type="RefSeq" id="WP_133678174.1">
    <property type="nucleotide sequence ID" value="NZ_SNZP01000001.1"/>
</dbReference>
<accession>A0A4R7BF03</accession>
<dbReference type="EMBL" id="SNZP01000001">
    <property type="protein sequence ID" value="TDR82852.1"/>
    <property type="molecule type" value="Genomic_DNA"/>
</dbReference>
<sequence>MSLQGLLQQVAACQPGLTGRVGTPGASQLVAGGSPAPLADLLDYWRRAQPEAGPLYWASRSWTMLIWQPLYLLVWAAHRCRAVPRLASLAQCVQGGVVSGFVLEAHRPLAYALPEESLAAAGAEASLICRQLLADLSAQIRLHPKMAGRLQADCLLSALLAVARSQPDFAPERVRQWADAWLAATGLAEQSGLCQFDLPDGGQGLGLARRVCCQHFRRADGELCGSCPKLSAEQRTARLREEWLC</sequence>
<dbReference type="AlphaFoldDB" id="A0A4R7BF03"/>
<reference evidence="2 3" key="1">
    <citation type="submission" date="2019-03" db="EMBL/GenBank/DDBJ databases">
        <title>Genomic Encyclopedia of Type Strains, Phase III (KMG-III): the genomes of soil and plant-associated and newly described type strains.</title>
        <authorList>
            <person name="Whitman W."/>
        </authorList>
    </citation>
    <scope>NUCLEOTIDE SEQUENCE [LARGE SCALE GENOMIC DNA]</scope>
    <source>
        <strain evidence="2 3">CECT 8976</strain>
    </source>
</reference>
<evidence type="ECO:0000313" key="3">
    <source>
        <dbReference type="Proteomes" id="UP000295611"/>
    </source>
</evidence>
<comment type="caution">
    <text evidence="2">The sequence shown here is derived from an EMBL/GenBank/DDBJ whole genome shotgun (WGS) entry which is preliminary data.</text>
</comment>